<feature type="active site" evidence="11">
    <location>
        <position position="413"/>
    </location>
</feature>
<dbReference type="InterPro" id="IPR036026">
    <property type="entry name" value="Seven-hairpin_glycosidases"/>
</dbReference>
<dbReference type="SUPFAM" id="SSF48225">
    <property type="entry name" value="Seven-hairpin glycosidases"/>
    <property type="match status" value="1"/>
</dbReference>
<sequence length="560" mass="61031">MVPSNWVLLALSFSPSALAAFTIQKPKLQVPPNFAPVRDEVKDLFTNAFSAYTKFAFGHDDLTPVTKSFTDGRNGWGASIVDAMDTMKIMGLEDLFQTAINFSSQIDFSKSNTPDTVSLFESTIRYVGGLLSAYQLNGNKPQILVEKAQQLTDKLALGFAASPVPFGFVDFSVDQPVIATSNVAEAGTLTLEWSTLSQLTGNPKYRNLSESSVRHIAQLTPPLPGLPAQSIDPQSGDFIGAYVSWGGGTDSYLEYLVKYTRLDPTIDPLFLQTWETAVDSSIKWLLKESTVDNWLFLADFEDDRVIRHIGSHLACFHGGNWILGGSLLNNQTIVNIGLKLVDACINTYASTATGIGPEVFSFISKVTTQPPNGTDDGNFTDSGVPIQPSDLAFNAKHGFYFFPNSNDYILRPEVLESNFYAWRVSGDTKYLQNAENALRSFQKFLIVPGGDGGVSGLNDVNNATVTDSTRVDDTESFFFAEVMKYLYLTFDDPTNISIDEWVFNTEAHPLRAPSLNGPLGGKGPIPNAPYNAAKVASAPFPEISKSPKAPTQINQILGGL</sequence>
<evidence type="ECO:0000256" key="4">
    <source>
        <dbReference type="ARBA" id="ARBA00022729"/>
    </source>
</evidence>
<feature type="chain" id="PRO_5002204308" description="alpha-1,2-Mannosidase" evidence="15">
    <location>
        <begin position="20"/>
        <end position="560"/>
    </location>
</feature>
<comment type="pathway">
    <text evidence="2">Protein modification; protein glycosylation.</text>
</comment>
<feature type="binding site" evidence="12">
    <location>
        <position position="505"/>
    </location>
    <ligand>
        <name>Ca(2+)</name>
        <dbReference type="ChEBI" id="CHEBI:29108"/>
    </ligand>
</feature>
<keyword evidence="8 14" id="KW-0326">Glycosidase</keyword>
<dbReference type="AlphaFoldDB" id="A0A0C9UQE6"/>
<dbReference type="GO" id="GO:0036503">
    <property type="term" value="P:ERAD pathway"/>
    <property type="evidence" value="ECO:0007669"/>
    <property type="project" value="UniProtKB-ARBA"/>
</dbReference>
<dbReference type="EC" id="3.2.1.-" evidence="14"/>
<dbReference type="GO" id="GO:0005975">
    <property type="term" value="P:carbohydrate metabolic process"/>
    <property type="evidence" value="ECO:0007669"/>
    <property type="project" value="InterPro"/>
</dbReference>
<evidence type="ECO:0000256" key="3">
    <source>
        <dbReference type="ARBA" id="ARBA00007658"/>
    </source>
</evidence>
<keyword evidence="12" id="KW-0479">Metal-binding</keyword>
<feature type="active site" description="Proton donor" evidence="11">
    <location>
        <position position="121"/>
    </location>
</feature>
<keyword evidence="12" id="KW-0106">Calcium</keyword>
<evidence type="ECO:0000256" key="7">
    <source>
        <dbReference type="ARBA" id="ARBA00023180"/>
    </source>
</evidence>
<reference evidence="16 17" key="1">
    <citation type="submission" date="2014-06" db="EMBL/GenBank/DDBJ databases">
        <title>Evolutionary Origins and Diversification of the Mycorrhizal Mutualists.</title>
        <authorList>
            <consortium name="DOE Joint Genome Institute"/>
            <consortium name="Mycorrhizal Genomics Consortium"/>
            <person name="Kohler A."/>
            <person name="Kuo A."/>
            <person name="Nagy L.G."/>
            <person name="Floudas D."/>
            <person name="Copeland A."/>
            <person name="Barry K.W."/>
            <person name="Cichocki N."/>
            <person name="Veneault-Fourrey C."/>
            <person name="LaButti K."/>
            <person name="Lindquist E.A."/>
            <person name="Lipzen A."/>
            <person name="Lundell T."/>
            <person name="Morin E."/>
            <person name="Murat C."/>
            <person name="Riley R."/>
            <person name="Ohm R."/>
            <person name="Sun H."/>
            <person name="Tunlid A."/>
            <person name="Henrissat B."/>
            <person name="Grigoriev I.V."/>
            <person name="Hibbett D.S."/>
            <person name="Martin F."/>
        </authorList>
    </citation>
    <scope>NUCLEOTIDE SEQUENCE [LARGE SCALE GENOMIC DNA]</scope>
    <source>
        <strain evidence="16 17">SS14</strain>
    </source>
</reference>
<keyword evidence="5 14" id="KW-0378">Hydrolase</keyword>
<dbReference type="Gene3D" id="1.50.10.10">
    <property type="match status" value="1"/>
</dbReference>
<evidence type="ECO:0000256" key="13">
    <source>
        <dbReference type="PIRSR" id="PIRSR601382-3"/>
    </source>
</evidence>
<dbReference type="InterPro" id="IPR001382">
    <property type="entry name" value="Glyco_hydro_47"/>
</dbReference>
<dbReference type="Proteomes" id="UP000054279">
    <property type="component" value="Unassembled WGS sequence"/>
</dbReference>
<proteinExistence type="inferred from homology"/>
<dbReference type="PRINTS" id="PR00747">
    <property type="entry name" value="GLYHDRLASE47"/>
</dbReference>
<dbReference type="GO" id="GO:0005783">
    <property type="term" value="C:endoplasmic reticulum"/>
    <property type="evidence" value="ECO:0007669"/>
    <property type="project" value="TreeGrafter"/>
</dbReference>
<keyword evidence="7" id="KW-0325">Glycoprotein</keyword>
<dbReference type="InterPro" id="IPR050749">
    <property type="entry name" value="Glycosyl_Hydrolase_47"/>
</dbReference>
<feature type="active site" evidence="11">
    <location>
        <position position="250"/>
    </location>
</feature>
<dbReference type="Pfam" id="PF01532">
    <property type="entry name" value="Glyco_hydro_47"/>
    <property type="match status" value="1"/>
</dbReference>
<evidence type="ECO:0000256" key="8">
    <source>
        <dbReference type="ARBA" id="ARBA00023295"/>
    </source>
</evidence>
<feature type="signal peptide" evidence="15">
    <location>
        <begin position="1"/>
        <end position="19"/>
    </location>
</feature>
<dbReference type="OrthoDB" id="8118055at2759"/>
<evidence type="ECO:0000256" key="6">
    <source>
        <dbReference type="ARBA" id="ARBA00023157"/>
    </source>
</evidence>
<evidence type="ECO:0000256" key="5">
    <source>
        <dbReference type="ARBA" id="ARBA00022801"/>
    </source>
</evidence>
<comment type="similarity">
    <text evidence="3 14">Belongs to the glycosyl hydrolase 47 family.</text>
</comment>
<evidence type="ECO:0000256" key="9">
    <source>
        <dbReference type="ARBA" id="ARBA00047669"/>
    </source>
</evidence>
<gene>
    <name evidence="16" type="ORF">M422DRAFT_271234</name>
</gene>
<evidence type="ECO:0000256" key="2">
    <source>
        <dbReference type="ARBA" id="ARBA00004922"/>
    </source>
</evidence>
<comment type="catalytic activity">
    <reaction evidence="9">
        <text>N(4)-(alpha-D-Man-(1-&gt;2)-alpha-D-Man-(1-&gt;2)-alpha-D-Man-(1-&gt;3)-[alpha-D-Man-(1-&gt;3)-[alpha-D-Man-(1-&gt;2)-alpha-D-Man-(1-&gt;6)]-alpha-D-Man-(1-&gt;6)]-beta-D-Man-(1-&gt;4)-beta-D-GlcNAc-(1-&gt;4)-beta-D-GlcNAc)-L-asparaginyl-[protein] (N-glucan mannose isomer 8A1,2,3B1,3) + 3 H2O = N(4)-(alpha-D-Man-(1-&gt;3)-[alpha-D-Man-(1-&gt;3)-[alpha-D-Man-(1-&gt;6)]-alpha-D-Man-(1-&gt;6)]-beta-D-Man-(1-&gt;4)-beta-D-GlcNAc-(1-&gt;4)-beta-D-GlcNAc)-L-asparaginyl-[protein] (N-glucan mannose isomer 5A1,2) + 3 beta-D-mannose</text>
        <dbReference type="Rhea" id="RHEA:56028"/>
        <dbReference type="Rhea" id="RHEA-COMP:14358"/>
        <dbReference type="Rhea" id="RHEA-COMP:14367"/>
        <dbReference type="ChEBI" id="CHEBI:15377"/>
        <dbReference type="ChEBI" id="CHEBI:28563"/>
        <dbReference type="ChEBI" id="CHEBI:59087"/>
        <dbReference type="ChEBI" id="CHEBI:60628"/>
        <dbReference type="EC" id="3.2.1.113"/>
    </reaction>
</comment>
<dbReference type="PANTHER" id="PTHR11742">
    <property type="entry name" value="MANNOSYL-OLIGOSACCHARIDE ALPHA-1,2-MANNOSIDASE-RELATED"/>
    <property type="match status" value="1"/>
</dbReference>
<dbReference type="InterPro" id="IPR012341">
    <property type="entry name" value="6hp_glycosidase-like_sf"/>
</dbReference>
<feature type="active site" description="Proton donor" evidence="11">
    <location>
        <position position="358"/>
    </location>
</feature>
<dbReference type="GO" id="GO:0005509">
    <property type="term" value="F:calcium ion binding"/>
    <property type="evidence" value="ECO:0007669"/>
    <property type="project" value="InterPro"/>
</dbReference>
<dbReference type="GO" id="GO:0016020">
    <property type="term" value="C:membrane"/>
    <property type="evidence" value="ECO:0007669"/>
    <property type="project" value="InterPro"/>
</dbReference>
<evidence type="ECO:0000256" key="11">
    <source>
        <dbReference type="PIRSR" id="PIRSR601382-1"/>
    </source>
</evidence>
<protein>
    <recommendedName>
        <fullName evidence="14">alpha-1,2-Mannosidase</fullName>
        <ecNumber evidence="14">3.2.1.-</ecNumber>
    </recommendedName>
</protein>
<evidence type="ECO:0000256" key="12">
    <source>
        <dbReference type="PIRSR" id="PIRSR601382-2"/>
    </source>
</evidence>
<evidence type="ECO:0000313" key="16">
    <source>
        <dbReference type="EMBL" id="KIJ27565.1"/>
    </source>
</evidence>
<evidence type="ECO:0000256" key="10">
    <source>
        <dbReference type="ARBA" id="ARBA00048605"/>
    </source>
</evidence>
<evidence type="ECO:0000256" key="1">
    <source>
        <dbReference type="ARBA" id="ARBA00001913"/>
    </source>
</evidence>
<feature type="disulfide bond" evidence="13">
    <location>
        <begin position="315"/>
        <end position="344"/>
    </location>
</feature>
<keyword evidence="17" id="KW-1185">Reference proteome</keyword>
<keyword evidence="4 15" id="KW-0732">Signal</keyword>
<name>A0A0C9UQE6_SPHS4</name>
<dbReference type="GO" id="GO:0004571">
    <property type="term" value="F:mannosyl-oligosaccharide 1,2-alpha-mannosidase activity"/>
    <property type="evidence" value="ECO:0007669"/>
    <property type="project" value="UniProtKB-EC"/>
</dbReference>
<dbReference type="PANTHER" id="PTHR11742:SF101">
    <property type="entry name" value="MANNOSYL-OLIGOSACCHARIDE ALPHA-1,2-MANNOSIDASE 1B"/>
    <property type="match status" value="1"/>
</dbReference>
<evidence type="ECO:0000313" key="17">
    <source>
        <dbReference type="Proteomes" id="UP000054279"/>
    </source>
</evidence>
<comment type="catalytic activity">
    <reaction evidence="10">
        <text>N(4)-(alpha-D-Man-(1-&gt;2)-alpha-D-Man-(1-&gt;2)-alpha-D-Man-(1-&gt;3)-[alpha-D-Man-(1-&gt;2)-alpha-D-Man-(1-&gt;3)-[alpha-D-Man-(1-&gt;2)-alpha-D-Man-(1-&gt;6)]-alpha-D-Man-(1-&gt;6)]-beta-D-Man-(1-&gt;4)-beta-D-GlcNAc-(1-&gt;4)-beta-D-GlcNAc)-L-asparaginyl-[protein] (N-glucan mannose isomer 9A1,2,3B1,2,3) + 4 H2O = N(4)-(alpha-D-Man-(1-&gt;3)-[alpha-D-Man-(1-&gt;3)-[alpha-D-Man-(1-&gt;6)]-alpha-D-Man-(1-&gt;6)]-beta-D-Man-(1-&gt;4)-beta-D-GlcNAc-(1-&gt;4)-beta-D-GlcNAc)-L-asparaginyl-[protein] (N-glucan mannose isomer 5A1,2) + 4 beta-D-mannose</text>
        <dbReference type="Rhea" id="RHEA:56008"/>
        <dbReference type="Rhea" id="RHEA-COMP:14356"/>
        <dbReference type="Rhea" id="RHEA-COMP:14367"/>
        <dbReference type="ChEBI" id="CHEBI:15377"/>
        <dbReference type="ChEBI" id="CHEBI:28563"/>
        <dbReference type="ChEBI" id="CHEBI:59087"/>
        <dbReference type="ChEBI" id="CHEBI:139493"/>
        <dbReference type="EC" id="3.2.1.113"/>
    </reaction>
</comment>
<comment type="cofactor">
    <cofactor evidence="1 12">
        <name>Ca(2+)</name>
        <dbReference type="ChEBI" id="CHEBI:29108"/>
    </cofactor>
</comment>
<evidence type="ECO:0000256" key="14">
    <source>
        <dbReference type="RuleBase" id="RU361193"/>
    </source>
</evidence>
<evidence type="ECO:0000256" key="15">
    <source>
        <dbReference type="SAM" id="SignalP"/>
    </source>
</evidence>
<dbReference type="HOGENOM" id="CLU_003818_0_2_1"/>
<accession>A0A0C9UQE6</accession>
<keyword evidence="6 13" id="KW-1015">Disulfide bond</keyword>
<organism evidence="16 17">
    <name type="scientific">Sphaerobolus stellatus (strain SS14)</name>
    <dbReference type="NCBI Taxonomy" id="990650"/>
    <lineage>
        <taxon>Eukaryota</taxon>
        <taxon>Fungi</taxon>
        <taxon>Dikarya</taxon>
        <taxon>Basidiomycota</taxon>
        <taxon>Agaricomycotina</taxon>
        <taxon>Agaricomycetes</taxon>
        <taxon>Phallomycetidae</taxon>
        <taxon>Geastrales</taxon>
        <taxon>Sphaerobolaceae</taxon>
        <taxon>Sphaerobolus</taxon>
    </lineage>
</organism>
<dbReference type="EMBL" id="KN837331">
    <property type="protein sequence ID" value="KIJ27565.1"/>
    <property type="molecule type" value="Genomic_DNA"/>
</dbReference>